<dbReference type="GO" id="GO:0016226">
    <property type="term" value="P:iron-sulfur cluster assembly"/>
    <property type="evidence" value="ECO:0007669"/>
    <property type="project" value="TreeGrafter"/>
</dbReference>
<reference evidence="3" key="1">
    <citation type="submission" date="2021-01" db="EMBL/GenBank/DDBJ databases">
        <authorList>
            <consortium name="Genoscope - CEA"/>
            <person name="William W."/>
        </authorList>
    </citation>
    <scope>NUCLEOTIDE SEQUENCE</scope>
</reference>
<keyword evidence="1" id="KW-0853">WD repeat</keyword>
<name>A0A8S1VLX0_9CILI</name>
<gene>
    <name evidence="3" type="ORF">PPENT_87.1.T0630219</name>
</gene>
<dbReference type="PROSITE" id="PS50294">
    <property type="entry name" value="WD_REPEATS_REGION"/>
    <property type="match status" value="1"/>
</dbReference>
<evidence type="ECO:0000256" key="1">
    <source>
        <dbReference type="PROSITE-ProRule" id="PRU00221"/>
    </source>
</evidence>
<keyword evidence="4" id="KW-1185">Reference proteome</keyword>
<evidence type="ECO:0000256" key="2">
    <source>
        <dbReference type="SAM" id="Coils"/>
    </source>
</evidence>
<keyword evidence="2" id="KW-0175">Coiled coil</keyword>
<protein>
    <recommendedName>
        <fullName evidence="5">WD40-repeat-containing domain</fullName>
    </recommendedName>
</protein>
<dbReference type="AlphaFoldDB" id="A0A8S1VLX0"/>
<dbReference type="SMART" id="SM00320">
    <property type="entry name" value="WD40"/>
    <property type="match status" value="4"/>
</dbReference>
<feature type="coiled-coil region" evidence="2">
    <location>
        <begin position="203"/>
        <end position="230"/>
    </location>
</feature>
<evidence type="ECO:0000313" key="4">
    <source>
        <dbReference type="Proteomes" id="UP000689195"/>
    </source>
</evidence>
<sequence length="549" mass="65251">MIQSKMIEKEEELLCSLKHKLPIQMVACDSNLKKNQRLLCPECMENLESKAQLMSFKKVLKNIEDNQKQKKESVENVIIICIKLIEELQRNLFQLKSSVVQQLDQLIGNVDEWIKNVQIIGQQNVTYSFFDELENLINKQKLSEFNQKSLIDQINQINLSWNQKIEKKLNLFKSFQETNKCEEILTKLANIYKKKENISKQILIQTQKEVIQVENEQNQLEQQLMMYKQVQFQLIDDSNQQRWYCYAIVFNKDGSIMITADSSRIKIWNFEQGTFKLSKSYKEHPDSAIRSLVYSKKTNNFISGCGYHKIICWQQINQNEWKCSQQFEQHSDIVYCLMLNKQEDQLISGGCDHKIIVWQVDFMKNHLNYLYTLDQHYTSVESLSFNQSETVLASCGYGEFIIWEKGLQGKWEFKYKQSVQRGRKIHFINDQQFIWVTRDKQINDILVFELQNGVFKQNSNKTITLIKNDQCDDDILFPIIHNRDKNVILIRHKNHIYLIRQLNDGTFKILESLNCQTRETYGTMTNNGQYLVFWDKKFEKYSSYEILYK</sequence>
<evidence type="ECO:0000313" key="3">
    <source>
        <dbReference type="EMBL" id="CAD8175716.1"/>
    </source>
</evidence>
<dbReference type="PROSITE" id="PS50082">
    <property type="entry name" value="WD_REPEATS_2"/>
    <property type="match status" value="1"/>
</dbReference>
<accession>A0A8S1VLX0</accession>
<dbReference type="EMBL" id="CAJJDO010000063">
    <property type="protein sequence ID" value="CAD8175716.1"/>
    <property type="molecule type" value="Genomic_DNA"/>
</dbReference>
<dbReference type="PANTHER" id="PTHR19920">
    <property type="entry name" value="WD40 PROTEIN CIAO1"/>
    <property type="match status" value="1"/>
</dbReference>
<dbReference type="OrthoDB" id="306990at2759"/>
<dbReference type="Proteomes" id="UP000689195">
    <property type="component" value="Unassembled WGS sequence"/>
</dbReference>
<dbReference type="InterPro" id="IPR001680">
    <property type="entry name" value="WD40_rpt"/>
</dbReference>
<dbReference type="GO" id="GO:0097361">
    <property type="term" value="C:cytosolic [4Fe-4S] assembly targeting complex"/>
    <property type="evidence" value="ECO:0007669"/>
    <property type="project" value="TreeGrafter"/>
</dbReference>
<feature type="repeat" description="WD" evidence="1">
    <location>
        <begin position="327"/>
        <end position="361"/>
    </location>
</feature>
<comment type="caution">
    <text evidence="3">The sequence shown here is derived from an EMBL/GenBank/DDBJ whole genome shotgun (WGS) entry which is preliminary data.</text>
</comment>
<organism evidence="3 4">
    <name type="scientific">Paramecium pentaurelia</name>
    <dbReference type="NCBI Taxonomy" id="43138"/>
    <lineage>
        <taxon>Eukaryota</taxon>
        <taxon>Sar</taxon>
        <taxon>Alveolata</taxon>
        <taxon>Ciliophora</taxon>
        <taxon>Intramacronucleata</taxon>
        <taxon>Oligohymenophorea</taxon>
        <taxon>Peniculida</taxon>
        <taxon>Parameciidae</taxon>
        <taxon>Paramecium</taxon>
    </lineage>
</organism>
<dbReference type="Pfam" id="PF00400">
    <property type="entry name" value="WD40"/>
    <property type="match status" value="2"/>
</dbReference>
<dbReference type="PANTHER" id="PTHR19920:SF0">
    <property type="entry name" value="CYTOSOLIC IRON-SULFUR PROTEIN ASSEMBLY PROTEIN CIAO1-RELATED"/>
    <property type="match status" value="1"/>
</dbReference>
<proteinExistence type="predicted"/>
<evidence type="ECO:0008006" key="5">
    <source>
        <dbReference type="Google" id="ProtNLM"/>
    </source>
</evidence>